<reference evidence="2" key="1">
    <citation type="submission" date="2015-03" db="EMBL/GenBank/DDBJ databases">
        <authorList>
            <person name="Ferrari E."/>
            <person name="Walter M.C."/>
            <person name="Huptas C."/>
            <person name="Scherer S."/>
            <person name="Mueller-Herbst S."/>
        </authorList>
    </citation>
    <scope>NUCLEOTIDE SEQUENCE [LARGE SCALE GENOMIC DNA]</scope>
    <source>
        <strain evidence="2">LWP01</strain>
    </source>
</reference>
<evidence type="ECO:0000313" key="1">
    <source>
        <dbReference type="EMBL" id="AQY51625.1"/>
    </source>
</evidence>
<evidence type="ECO:0000313" key="2">
    <source>
        <dbReference type="Proteomes" id="UP000223060"/>
    </source>
</evidence>
<dbReference type="KEGG" id="lwi:UE46_11675"/>
<keyword evidence="2" id="KW-1185">Reference proteome</keyword>
<dbReference type="RefSeq" id="WP_036063421.1">
    <property type="nucleotide sequence ID" value="NZ_CP011102.1"/>
</dbReference>
<protein>
    <submittedName>
        <fullName evidence="1">Transcriptional regulator</fullName>
    </submittedName>
</protein>
<dbReference type="AlphaFoldDB" id="A0A1S7FWB1"/>
<dbReference type="Proteomes" id="UP000223060">
    <property type="component" value="Chromosome"/>
</dbReference>
<proteinExistence type="predicted"/>
<name>A0A1S7FWB1_9LIST</name>
<organism evidence="1 2">
    <name type="scientific">Listeria weihenstephanensis</name>
    <dbReference type="NCBI Taxonomy" id="1006155"/>
    <lineage>
        <taxon>Bacteria</taxon>
        <taxon>Bacillati</taxon>
        <taxon>Bacillota</taxon>
        <taxon>Bacilli</taxon>
        <taxon>Bacillales</taxon>
        <taxon>Listeriaceae</taxon>
        <taxon>Listeria</taxon>
    </lineage>
</organism>
<dbReference type="EMBL" id="CP011102">
    <property type="protein sequence ID" value="AQY51625.1"/>
    <property type="molecule type" value="Genomic_DNA"/>
</dbReference>
<sequence length="58" mass="6655">MANDLFISAGEVAKITGMSKPYAYKLIQKLNKELEKKGYCTIRGKVSKKYLEEQFYGM</sequence>
<gene>
    <name evidence="1" type="ORF">UE46_11675</name>
</gene>
<accession>A0A1S7FWB1</accession>